<sequence length="257" mass="30450">REMREGENSEEVFKSMIDGDRVHKEVIRLKGRNTVVDHFLSSLGIITTLSFESLQIDLINRAWVIVMDESIAQTKRIAQFKVRARKNVIERDIKEEKIIHQANLISESYKYLDWCYKVKIPYIDKLRSLIPENPQINFRRDDDKLYDLIEVITLFNQKNRKSVLIGNKKYLFSEFEDLEIALEIAQDLYIDLILHIDKIKRDIIEAFTTEKPKWTITKMHTLLKNKAGSRKTVERKMFDLSEESYLNKKKSKRDLAI</sequence>
<name>X0VV06_9ZZZZ</name>
<organism evidence="1">
    <name type="scientific">marine sediment metagenome</name>
    <dbReference type="NCBI Taxonomy" id="412755"/>
    <lineage>
        <taxon>unclassified sequences</taxon>
        <taxon>metagenomes</taxon>
        <taxon>ecological metagenomes</taxon>
    </lineage>
</organism>
<accession>X0VV06</accession>
<dbReference type="AlphaFoldDB" id="X0VV06"/>
<comment type="caution">
    <text evidence="1">The sequence shown here is derived from an EMBL/GenBank/DDBJ whole genome shotgun (WGS) entry which is preliminary data.</text>
</comment>
<feature type="non-terminal residue" evidence="1">
    <location>
        <position position="1"/>
    </location>
</feature>
<feature type="non-terminal residue" evidence="1">
    <location>
        <position position="257"/>
    </location>
</feature>
<evidence type="ECO:0000313" key="1">
    <source>
        <dbReference type="EMBL" id="GAG16293.1"/>
    </source>
</evidence>
<protein>
    <submittedName>
        <fullName evidence="1">Uncharacterized protein</fullName>
    </submittedName>
</protein>
<gene>
    <name evidence="1" type="ORF">S01H1_56159</name>
</gene>
<proteinExistence type="predicted"/>
<reference evidence="1" key="1">
    <citation type="journal article" date="2014" name="Front. Microbiol.">
        <title>High frequency of phylogenetically diverse reductive dehalogenase-homologous genes in deep subseafloor sedimentary metagenomes.</title>
        <authorList>
            <person name="Kawai M."/>
            <person name="Futagami T."/>
            <person name="Toyoda A."/>
            <person name="Takaki Y."/>
            <person name="Nishi S."/>
            <person name="Hori S."/>
            <person name="Arai W."/>
            <person name="Tsubouchi T."/>
            <person name="Morono Y."/>
            <person name="Uchiyama I."/>
            <person name="Ito T."/>
            <person name="Fujiyama A."/>
            <person name="Inagaki F."/>
            <person name="Takami H."/>
        </authorList>
    </citation>
    <scope>NUCLEOTIDE SEQUENCE</scope>
    <source>
        <strain evidence="1">Expedition CK06-06</strain>
    </source>
</reference>
<dbReference type="EMBL" id="BARS01036550">
    <property type="protein sequence ID" value="GAG16293.1"/>
    <property type="molecule type" value="Genomic_DNA"/>
</dbReference>